<keyword evidence="2" id="KW-0472">Membrane</keyword>
<evidence type="ECO:0000313" key="5">
    <source>
        <dbReference type="Proteomes" id="UP000270094"/>
    </source>
</evidence>
<name>A0A3P7M1X0_STRVU</name>
<feature type="domain" description="Nematode cuticle collagen N-terminal" evidence="3">
    <location>
        <begin position="6"/>
        <end position="58"/>
    </location>
</feature>
<dbReference type="EMBL" id="UYYB01138224">
    <property type="protein sequence ID" value="VDM85268.1"/>
    <property type="molecule type" value="Genomic_DNA"/>
</dbReference>
<accession>A0A3P7M1X0</accession>
<evidence type="ECO:0000259" key="3">
    <source>
        <dbReference type="SMART" id="SM01088"/>
    </source>
</evidence>
<proteinExistence type="predicted"/>
<organism evidence="4 5">
    <name type="scientific">Strongylus vulgaris</name>
    <name type="common">Blood worm</name>
    <dbReference type="NCBI Taxonomy" id="40348"/>
    <lineage>
        <taxon>Eukaryota</taxon>
        <taxon>Metazoa</taxon>
        <taxon>Ecdysozoa</taxon>
        <taxon>Nematoda</taxon>
        <taxon>Chromadorea</taxon>
        <taxon>Rhabditida</taxon>
        <taxon>Rhabditina</taxon>
        <taxon>Rhabditomorpha</taxon>
        <taxon>Strongyloidea</taxon>
        <taxon>Strongylidae</taxon>
        <taxon>Strongylus</taxon>
    </lineage>
</organism>
<evidence type="ECO:0000256" key="1">
    <source>
        <dbReference type="ARBA" id="ARBA00022737"/>
    </source>
</evidence>
<keyword evidence="5" id="KW-1185">Reference proteome</keyword>
<protein>
    <recommendedName>
        <fullName evidence="3">Nematode cuticle collagen N-terminal domain-containing protein</fullName>
    </recommendedName>
</protein>
<gene>
    <name evidence="4" type="ORF">SVUK_LOCUS20266</name>
</gene>
<evidence type="ECO:0000256" key="2">
    <source>
        <dbReference type="SAM" id="Phobius"/>
    </source>
</evidence>
<feature type="transmembrane region" description="Helical" evidence="2">
    <location>
        <begin position="6"/>
        <end position="30"/>
    </location>
</feature>
<dbReference type="OrthoDB" id="5983381at2759"/>
<evidence type="ECO:0000313" key="4">
    <source>
        <dbReference type="EMBL" id="VDM85268.1"/>
    </source>
</evidence>
<dbReference type="SMART" id="SM01088">
    <property type="entry name" value="Col_cuticle_N"/>
    <property type="match status" value="1"/>
</dbReference>
<keyword evidence="1" id="KW-0677">Repeat</keyword>
<keyword evidence="2" id="KW-1133">Transmembrane helix</keyword>
<sequence>MGSARLAAYAAIGLSSICVILTVFYLPVFISRIQAIQNRLAKNVDEFNVMEAEIWVDLQLARKETTGHMVAKRQIEGECVCSEINDCPPGPKGRPGMD</sequence>
<reference evidence="4 5" key="1">
    <citation type="submission" date="2018-11" db="EMBL/GenBank/DDBJ databases">
        <authorList>
            <consortium name="Pathogen Informatics"/>
        </authorList>
    </citation>
    <scope>NUCLEOTIDE SEQUENCE [LARGE SCALE GENOMIC DNA]</scope>
</reference>
<dbReference type="InterPro" id="IPR002486">
    <property type="entry name" value="Col_cuticle_N"/>
</dbReference>
<dbReference type="AlphaFoldDB" id="A0A3P7M1X0"/>
<keyword evidence="2" id="KW-0812">Transmembrane</keyword>
<dbReference type="Proteomes" id="UP000270094">
    <property type="component" value="Unassembled WGS sequence"/>
</dbReference>
<feature type="non-terminal residue" evidence="4">
    <location>
        <position position="98"/>
    </location>
</feature>
<dbReference type="Pfam" id="PF01484">
    <property type="entry name" value="Col_cuticle_N"/>
    <property type="match status" value="1"/>
</dbReference>
<dbReference type="GO" id="GO:0042302">
    <property type="term" value="F:structural constituent of cuticle"/>
    <property type="evidence" value="ECO:0007669"/>
    <property type="project" value="InterPro"/>
</dbReference>